<dbReference type="GO" id="GO:0009231">
    <property type="term" value="P:riboflavin biosynthetic process"/>
    <property type="evidence" value="ECO:0007669"/>
    <property type="project" value="UniProtKB-UniPathway"/>
</dbReference>
<accession>A0A3B0V455</accession>
<evidence type="ECO:0000256" key="3">
    <source>
        <dbReference type="ARBA" id="ARBA00004910"/>
    </source>
</evidence>
<dbReference type="InterPro" id="IPR024072">
    <property type="entry name" value="DHFR-like_dom_sf"/>
</dbReference>
<evidence type="ECO:0000256" key="7">
    <source>
        <dbReference type="ARBA" id="ARBA00022833"/>
    </source>
</evidence>
<dbReference type="GO" id="GO:0008270">
    <property type="term" value="F:zinc ion binding"/>
    <property type="evidence" value="ECO:0007669"/>
    <property type="project" value="InterPro"/>
</dbReference>
<evidence type="ECO:0000256" key="4">
    <source>
        <dbReference type="ARBA" id="ARBA00022619"/>
    </source>
</evidence>
<evidence type="ECO:0000313" key="12">
    <source>
        <dbReference type="EMBL" id="VAW26736.1"/>
    </source>
</evidence>
<dbReference type="PROSITE" id="PS51747">
    <property type="entry name" value="CYT_DCMP_DEAMINASES_2"/>
    <property type="match status" value="1"/>
</dbReference>
<dbReference type="InterPro" id="IPR002734">
    <property type="entry name" value="RibDG_C"/>
</dbReference>
<dbReference type="CDD" id="cd01284">
    <property type="entry name" value="Riboflavin_deaminase-reductase"/>
    <property type="match status" value="1"/>
</dbReference>
<dbReference type="EC" id="1.1.1.193" evidence="12"/>
<dbReference type="InterPro" id="IPR004794">
    <property type="entry name" value="Eubact_RibD"/>
</dbReference>
<dbReference type="PANTHER" id="PTHR38011">
    <property type="entry name" value="DIHYDROFOLATE REDUCTASE FAMILY PROTEIN (AFU_ORTHOLOGUE AFUA_8G06820)"/>
    <property type="match status" value="1"/>
</dbReference>
<keyword evidence="7" id="KW-0862">Zinc</keyword>
<dbReference type="InterPro" id="IPR050765">
    <property type="entry name" value="Riboflavin_Biosynth_HTPR"/>
</dbReference>
<dbReference type="PROSITE" id="PS00903">
    <property type="entry name" value="CYT_DCMP_DEAMINASES_1"/>
    <property type="match status" value="1"/>
</dbReference>
<organism evidence="12">
    <name type="scientific">hydrothermal vent metagenome</name>
    <dbReference type="NCBI Taxonomy" id="652676"/>
    <lineage>
        <taxon>unclassified sequences</taxon>
        <taxon>metagenomes</taxon>
        <taxon>ecological metagenomes</taxon>
    </lineage>
</organism>
<dbReference type="NCBIfam" id="TIGR00326">
    <property type="entry name" value="eubact_ribD"/>
    <property type="match status" value="1"/>
</dbReference>
<keyword evidence="8" id="KW-0521">NADP</keyword>
<comment type="cofactor">
    <cofactor evidence="1">
        <name>Zn(2+)</name>
        <dbReference type="ChEBI" id="CHEBI:29105"/>
    </cofactor>
</comment>
<dbReference type="EC" id="3.5.4.26" evidence="12"/>
<keyword evidence="10" id="KW-0511">Multifunctional enzyme</keyword>
<sequence>MNNEQYMQRALQLAKNGLGSVSPNPMVGCVITHNDVIIGEGWHQQFGKAHAEVNAINSVEDKSLLSEATVFVTLEPCSYVGKTPACSDLLINSGVKKVVISVLDPNPKVSGNGIKALKVSGIGVETGVLENDSITLNKRFFINQHLHRPYIILKWAETKDAFIARKNFDSKWISNEFSRQLVHKWRAEEDAILVGKNTANYDNPLLTVRDWEGENPIRIILDRNLELSAKLNLFNGEVETLVYNLKENKKDKGVELVKIEDPNFIPHLIKDLYDRKIGSMIIEGGSQVLSQFIELGIWDEARVFSSGQLFGEGINAPELKQSSSKREQIKENELNYYFNSKTAIHWQKN</sequence>
<dbReference type="Gene3D" id="3.40.430.10">
    <property type="entry name" value="Dihydrofolate Reductase, subunit A"/>
    <property type="match status" value="1"/>
</dbReference>
<evidence type="ECO:0000256" key="1">
    <source>
        <dbReference type="ARBA" id="ARBA00001947"/>
    </source>
</evidence>
<reference evidence="12" key="1">
    <citation type="submission" date="2018-06" db="EMBL/GenBank/DDBJ databases">
        <authorList>
            <person name="Zhirakovskaya E."/>
        </authorList>
    </citation>
    <scope>NUCLEOTIDE SEQUENCE</scope>
</reference>
<dbReference type="Pfam" id="PF01872">
    <property type="entry name" value="RibD_C"/>
    <property type="match status" value="1"/>
</dbReference>
<dbReference type="PIRSF" id="PIRSF006769">
    <property type="entry name" value="RibD"/>
    <property type="match status" value="1"/>
</dbReference>
<dbReference type="SUPFAM" id="SSF53597">
    <property type="entry name" value="Dihydrofolate reductase-like"/>
    <property type="match status" value="1"/>
</dbReference>
<evidence type="ECO:0000256" key="8">
    <source>
        <dbReference type="ARBA" id="ARBA00022857"/>
    </source>
</evidence>
<evidence type="ECO:0000259" key="11">
    <source>
        <dbReference type="PROSITE" id="PS51747"/>
    </source>
</evidence>
<evidence type="ECO:0000256" key="5">
    <source>
        <dbReference type="ARBA" id="ARBA00022723"/>
    </source>
</evidence>
<dbReference type="InterPro" id="IPR002125">
    <property type="entry name" value="CMP_dCMP_dom"/>
</dbReference>
<evidence type="ECO:0000256" key="9">
    <source>
        <dbReference type="ARBA" id="ARBA00023002"/>
    </source>
</evidence>
<dbReference type="Pfam" id="PF00383">
    <property type="entry name" value="dCMP_cyt_deam_1"/>
    <property type="match status" value="1"/>
</dbReference>
<dbReference type="EMBL" id="UOES01000132">
    <property type="protein sequence ID" value="VAW26736.1"/>
    <property type="molecule type" value="Genomic_DNA"/>
</dbReference>
<feature type="domain" description="CMP/dCMP-type deaminase" evidence="11">
    <location>
        <begin position="1"/>
        <end position="125"/>
    </location>
</feature>
<keyword evidence="6 12" id="KW-0378">Hydrolase</keyword>
<dbReference type="GO" id="GO:0008835">
    <property type="term" value="F:diaminohydroxyphosphoribosylaminopyrimidine deaminase activity"/>
    <property type="evidence" value="ECO:0007669"/>
    <property type="project" value="UniProtKB-EC"/>
</dbReference>
<dbReference type="SUPFAM" id="SSF53927">
    <property type="entry name" value="Cytidine deaminase-like"/>
    <property type="match status" value="1"/>
</dbReference>
<comment type="pathway">
    <text evidence="3">Cofactor biosynthesis; riboflavin biosynthesis; 5-amino-6-(D-ribitylamino)uracil from GTP: step 3/4.</text>
</comment>
<dbReference type="UniPathway" id="UPA00275">
    <property type="reaction ID" value="UER00401"/>
</dbReference>
<dbReference type="InterPro" id="IPR016192">
    <property type="entry name" value="APOBEC/CMP_deaminase_Zn-bd"/>
</dbReference>
<gene>
    <name evidence="12" type="ORF">MNBD_BACTEROID06-232</name>
</gene>
<name>A0A3B0V455_9ZZZZ</name>
<dbReference type="AlphaFoldDB" id="A0A3B0V455"/>
<dbReference type="GO" id="GO:0008703">
    <property type="term" value="F:5-amino-6-(5-phosphoribosylamino)uracil reductase activity"/>
    <property type="evidence" value="ECO:0007669"/>
    <property type="project" value="UniProtKB-EC"/>
</dbReference>
<keyword evidence="9 12" id="KW-0560">Oxidoreductase</keyword>
<dbReference type="Gene3D" id="3.40.140.10">
    <property type="entry name" value="Cytidine Deaminase, domain 2"/>
    <property type="match status" value="1"/>
</dbReference>
<keyword evidence="4" id="KW-0686">Riboflavin biosynthesis</keyword>
<proteinExistence type="predicted"/>
<protein>
    <submittedName>
        <fullName evidence="12">Diaminohydroxyphosphoribosylaminopyrimidine deaminase / 5-amino-6-(5-phosphoribosylamino)uracil reductase</fullName>
        <ecNumber evidence="12">1.1.1.193</ecNumber>
        <ecNumber evidence="12">3.5.4.26</ecNumber>
    </submittedName>
</protein>
<comment type="pathway">
    <text evidence="2">Cofactor biosynthesis; riboflavin biosynthesis; 5-amino-6-(D-ribitylamino)uracil from GTP: step 2/4.</text>
</comment>
<dbReference type="PANTHER" id="PTHR38011:SF7">
    <property type="entry name" value="2,5-DIAMINO-6-RIBOSYLAMINO-4(3H)-PYRIMIDINONE 5'-PHOSPHATE REDUCTASE"/>
    <property type="match status" value="1"/>
</dbReference>
<evidence type="ECO:0000256" key="10">
    <source>
        <dbReference type="ARBA" id="ARBA00023268"/>
    </source>
</evidence>
<evidence type="ECO:0000256" key="2">
    <source>
        <dbReference type="ARBA" id="ARBA00004882"/>
    </source>
</evidence>
<dbReference type="InterPro" id="IPR016193">
    <property type="entry name" value="Cytidine_deaminase-like"/>
</dbReference>
<dbReference type="FunFam" id="3.40.140.10:FF:000025">
    <property type="entry name" value="Riboflavin biosynthesis protein RibD"/>
    <property type="match status" value="1"/>
</dbReference>
<evidence type="ECO:0000256" key="6">
    <source>
        <dbReference type="ARBA" id="ARBA00022801"/>
    </source>
</evidence>
<keyword evidence="5" id="KW-0479">Metal-binding</keyword>